<dbReference type="RefSeq" id="WP_099198922.1">
    <property type="nucleotide sequence ID" value="NZ_JBIRXA010000002.1"/>
</dbReference>
<comment type="caution">
    <text evidence="1">The sequence shown here is derived from an EMBL/GenBank/DDBJ whole genome shotgun (WGS) entry which is preliminary data.</text>
</comment>
<proteinExistence type="predicted"/>
<dbReference type="Proteomes" id="UP000222531">
    <property type="component" value="Unassembled WGS sequence"/>
</dbReference>
<dbReference type="EMBL" id="NHZO01000136">
    <property type="protein sequence ID" value="PHQ51725.1"/>
    <property type="molecule type" value="Genomic_DNA"/>
</dbReference>
<name>A0A2G1XKG0_STRCJ</name>
<evidence type="ECO:0008006" key="3">
    <source>
        <dbReference type="Google" id="ProtNLM"/>
    </source>
</evidence>
<organism evidence="1 2">
    <name type="scientific">Streptomyces cinnamoneus</name>
    <name type="common">Streptoverticillium cinnamoneum</name>
    <dbReference type="NCBI Taxonomy" id="53446"/>
    <lineage>
        <taxon>Bacteria</taxon>
        <taxon>Bacillati</taxon>
        <taxon>Actinomycetota</taxon>
        <taxon>Actinomycetes</taxon>
        <taxon>Kitasatosporales</taxon>
        <taxon>Streptomycetaceae</taxon>
        <taxon>Streptomyces</taxon>
        <taxon>Streptomyces cinnamoneus group</taxon>
    </lineage>
</organism>
<gene>
    <name evidence="1" type="ORF">BLA24_11590</name>
</gene>
<keyword evidence="2" id="KW-1185">Reference proteome</keyword>
<evidence type="ECO:0000313" key="2">
    <source>
        <dbReference type="Proteomes" id="UP000222531"/>
    </source>
</evidence>
<reference evidence="1 2" key="1">
    <citation type="journal article" date="2017" name="Biochemistry">
        <title>Identification of the Biosynthetic Pathway for the Antibiotic Bicyclomycin.</title>
        <authorList>
            <person name="Patteson J."/>
            <person name="Cai W."/>
            <person name="Johnson R.A."/>
            <person name="Santa Maria K."/>
            <person name="Li B."/>
        </authorList>
    </citation>
    <scope>NUCLEOTIDE SEQUENCE [LARGE SCALE GENOMIC DNA]</scope>
    <source>
        <strain evidence="1 2">ATCC 21532</strain>
    </source>
</reference>
<evidence type="ECO:0000313" key="1">
    <source>
        <dbReference type="EMBL" id="PHQ51725.1"/>
    </source>
</evidence>
<accession>A0A2G1XKG0</accession>
<dbReference type="InterPro" id="IPR038468">
    <property type="entry name" value="MmpS_C"/>
</dbReference>
<dbReference type="OrthoDB" id="3556183at2"/>
<dbReference type="Gene3D" id="2.60.40.2880">
    <property type="entry name" value="MmpS1-5, C-terminal soluble domain"/>
    <property type="match status" value="1"/>
</dbReference>
<sequence>MSHPMPPHASKRRKWPWVLLVLALLIVGGCAALFLIVSKEYDKTVTVRYEVTGDAKDASVSYSTWDNGAIKATKAGPLPSLPWRKVITTKGFAKGGVLAASTGAGGGTVTCKVTVDDGKPVVDSARGAYATATCQGF</sequence>
<dbReference type="AlphaFoldDB" id="A0A2G1XKG0"/>
<protein>
    <recommendedName>
        <fullName evidence="3">MmpS family membrane protein</fullName>
    </recommendedName>
</protein>